<accession>A0ABP9GZ88</accession>
<proteinExistence type="predicted"/>
<dbReference type="InterPro" id="IPR036388">
    <property type="entry name" value="WH-like_DNA-bd_sf"/>
</dbReference>
<evidence type="ECO:0000259" key="1">
    <source>
        <dbReference type="Pfam" id="PF03551"/>
    </source>
</evidence>
<dbReference type="RefSeq" id="WP_345674911.1">
    <property type="nucleotide sequence ID" value="NZ_BAABHS010000005.1"/>
</dbReference>
<evidence type="ECO:0000313" key="3">
    <source>
        <dbReference type="Proteomes" id="UP001500466"/>
    </source>
</evidence>
<gene>
    <name evidence="2" type="ORF">GCM10023205_19150</name>
</gene>
<name>A0ABP9GZ88_9ACTN</name>
<feature type="domain" description="Transcription regulator PadR N-terminal" evidence="1">
    <location>
        <begin position="17"/>
        <end position="88"/>
    </location>
</feature>
<protein>
    <submittedName>
        <fullName evidence="2">PadR family transcriptional regulator</fullName>
    </submittedName>
</protein>
<dbReference type="Gene3D" id="1.10.10.10">
    <property type="entry name" value="Winged helix-like DNA-binding domain superfamily/Winged helix DNA-binding domain"/>
    <property type="match status" value="1"/>
</dbReference>
<dbReference type="InterPro" id="IPR036390">
    <property type="entry name" value="WH_DNA-bd_sf"/>
</dbReference>
<comment type="caution">
    <text evidence="2">The sequence shown here is derived from an EMBL/GenBank/DDBJ whole genome shotgun (WGS) entry which is preliminary data.</text>
</comment>
<evidence type="ECO:0000313" key="2">
    <source>
        <dbReference type="EMBL" id="GAA4956989.1"/>
    </source>
</evidence>
<dbReference type="Proteomes" id="UP001500466">
    <property type="component" value="Unassembled WGS sequence"/>
</dbReference>
<dbReference type="SUPFAM" id="SSF46785">
    <property type="entry name" value="Winged helix' DNA-binding domain"/>
    <property type="match status" value="1"/>
</dbReference>
<dbReference type="Pfam" id="PF03551">
    <property type="entry name" value="PadR"/>
    <property type="match status" value="1"/>
</dbReference>
<dbReference type="PANTHER" id="PTHR43252">
    <property type="entry name" value="TRANSCRIPTIONAL REGULATOR YQJI"/>
    <property type="match status" value="1"/>
</dbReference>
<dbReference type="PANTHER" id="PTHR43252:SF2">
    <property type="entry name" value="TRANSCRIPTION REGULATOR, PADR-LIKE FAMILY"/>
    <property type="match status" value="1"/>
</dbReference>
<dbReference type="EMBL" id="BAABHS010000005">
    <property type="protein sequence ID" value="GAA4956989.1"/>
    <property type="molecule type" value="Genomic_DNA"/>
</dbReference>
<dbReference type="InterPro" id="IPR005149">
    <property type="entry name" value="Tscrpt_reg_PadR_N"/>
</dbReference>
<keyword evidence="3" id="KW-1185">Reference proteome</keyword>
<reference evidence="3" key="1">
    <citation type="journal article" date="2019" name="Int. J. Syst. Evol. Microbiol.">
        <title>The Global Catalogue of Microorganisms (GCM) 10K type strain sequencing project: providing services to taxonomists for standard genome sequencing and annotation.</title>
        <authorList>
            <consortium name="The Broad Institute Genomics Platform"/>
            <consortium name="The Broad Institute Genome Sequencing Center for Infectious Disease"/>
            <person name="Wu L."/>
            <person name="Ma J."/>
        </authorList>
    </citation>
    <scope>NUCLEOTIDE SEQUENCE [LARGE SCALE GENOMIC DNA]</scope>
    <source>
        <strain evidence="3">JCM 17986</strain>
    </source>
</reference>
<sequence>MPKPAEPPRLTATAWTVLGFVAGKPRTGYDIKQTTEQIADAFWGVSYAQLYPQLKNLQSLGLIEADAATGPRGQTVWRITDAGQEALHQWLAEPPAPPQLRDEALLKILFAEAVSPTALRPLIEAKRREFEGWIAGHGDPSAFSPLMREYALGQARAGLAWCDAAEQHLDAHPPEPAP</sequence>
<organism evidence="2 3">
    <name type="scientific">Yinghuangia aomiensis</name>
    <dbReference type="NCBI Taxonomy" id="676205"/>
    <lineage>
        <taxon>Bacteria</taxon>
        <taxon>Bacillati</taxon>
        <taxon>Actinomycetota</taxon>
        <taxon>Actinomycetes</taxon>
        <taxon>Kitasatosporales</taxon>
        <taxon>Streptomycetaceae</taxon>
        <taxon>Yinghuangia</taxon>
    </lineage>
</organism>